<feature type="compositionally biased region" description="Gly residues" evidence="1">
    <location>
        <begin position="17"/>
        <end position="28"/>
    </location>
</feature>
<comment type="caution">
    <text evidence="2">The sequence shown here is derived from an EMBL/GenBank/DDBJ whole genome shotgun (WGS) entry which is preliminary data.</text>
</comment>
<dbReference type="RefSeq" id="WP_380135817.1">
    <property type="nucleotide sequence ID" value="NZ_JBHLUI010000003.1"/>
</dbReference>
<keyword evidence="3" id="KW-1185">Reference proteome</keyword>
<evidence type="ECO:0008006" key="4">
    <source>
        <dbReference type="Google" id="ProtNLM"/>
    </source>
</evidence>
<dbReference type="EMBL" id="JBHMDM010000004">
    <property type="protein sequence ID" value="MFB9376761.1"/>
    <property type="molecule type" value="Genomic_DNA"/>
</dbReference>
<organism evidence="2 3">
    <name type="scientific">Kineococcus gynurae</name>
    <dbReference type="NCBI Taxonomy" id="452979"/>
    <lineage>
        <taxon>Bacteria</taxon>
        <taxon>Bacillati</taxon>
        <taxon>Actinomycetota</taxon>
        <taxon>Actinomycetes</taxon>
        <taxon>Kineosporiales</taxon>
        <taxon>Kineosporiaceae</taxon>
        <taxon>Kineococcus</taxon>
    </lineage>
</organism>
<gene>
    <name evidence="2" type="ORF">ACFFVI_07245</name>
</gene>
<evidence type="ECO:0000256" key="1">
    <source>
        <dbReference type="SAM" id="MobiDB-lite"/>
    </source>
</evidence>
<protein>
    <recommendedName>
        <fullName evidence="4">DUF317 domain-containing protein</fullName>
    </recommendedName>
</protein>
<name>A0ABV5LRN9_9ACTN</name>
<feature type="region of interest" description="Disordered" evidence="1">
    <location>
        <begin position="1"/>
        <end position="28"/>
    </location>
</feature>
<accession>A0ABV5LRN9</accession>
<reference evidence="2 3" key="1">
    <citation type="submission" date="2024-09" db="EMBL/GenBank/DDBJ databases">
        <authorList>
            <person name="Sun Q."/>
            <person name="Mori K."/>
        </authorList>
    </citation>
    <scope>NUCLEOTIDE SEQUENCE [LARGE SCALE GENOMIC DNA]</scope>
    <source>
        <strain evidence="2 3">TISTR 1856</strain>
    </source>
</reference>
<evidence type="ECO:0000313" key="2">
    <source>
        <dbReference type="EMBL" id="MFB9376761.1"/>
    </source>
</evidence>
<evidence type="ECO:0000313" key="3">
    <source>
        <dbReference type="Proteomes" id="UP001589748"/>
    </source>
</evidence>
<proteinExistence type="predicted"/>
<sequence>MGESFAGLRPVEDPDAVGGGIAPRTGGLGSSVTDVVPRGFPAYARILHPVDLGGDEEPGTWAGVAARTGRVVHALAQWRSIVTPVAGQDLPVGPEGRWADVQVREGHLEPEALRAVLSVLAPFTGDQECVLGMWEGWGWLHGSTGVRYTSGGKGSPPPPLARPPIPDVVNAATSYPHLHLPGRDYLLFQGPLDAALRTGKQITPDWFDPQSPSLVWPLDRSWFLASEIDFDSTLLAGSAELVAALLAAPGIEA</sequence>
<dbReference type="Proteomes" id="UP001589748">
    <property type="component" value="Unassembled WGS sequence"/>
</dbReference>